<dbReference type="RefSeq" id="WP_149487849.1">
    <property type="nucleotide sequence ID" value="NZ_CP036150.1"/>
</dbReference>
<dbReference type="Pfam" id="PF00015">
    <property type="entry name" value="MCPsignal"/>
    <property type="match status" value="1"/>
</dbReference>
<feature type="region of interest" description="Disordered" evidence="3">
    <location>
        <begin position="609"/>
        <end position="631"/>
    </location>
</feature>
<dbReference type="PROSITE" id="PS50111">
    <property type="entry name" value="CHEMOTAXIS_TRANSDUC_2"/>
    <property type="match status" value="1"/>
</dbReference>
<proteinExistence type="predicted"/>
<organism evidence="6 7">
    <name type="scientific">Oceanispirochaeta crateris</name>
    <dbReference type="NCBI Taxonomy" id="2518645"/>
    <lineage>
        <taxon>Bacteria</taxon>
        <taxon>Pseudomonadati</taxon>
        <taxon>Spirochaetota</taxon>
        <taxon>Spirochaetia</taxon>
        <taxon>Spirochaetales</taxon>
        <taxon>Spirochaetaceae</taxon>
        <taxon>Oceanispirochaeta</taxon>
    </lineage>
</organism>
<keyword evidence="4" id="KW-1133">Transmembrane helix</keyword>
<dbReference type="Proteomes" id="UP000324209">
    <property type="component" value="Chromosome"/>
</dbReference>
<evidence type="ECO:0000259" key="5">
    <source>
        <dbReference type="PROSITE" id="PS50111"/>
    </source>
</evidence>
<dbReference type="PANTHER" id="PTHR32089">
    <property type="entry name" value="METHYL-ACCEPTING CHEMOTAXIS PROTEIN MCPB"/>
    <property type="match status" value="1"/>
</dbReference>
<keyword evidence="1 2" id="KW-0807">Transducer</keyword>
<feature type="domain" description="Methyl-accepting transducer" evidence="5">
    <location>
        <begin position="324"/>
        <end position="546"/>
    </location>
</feature>
<dbReference type="SMART" id="SM00283">
    <property type="entry name" value="MA"/>
    <property type="match status" value="1"/>
</dbReference>
<evidence type="ECO:0000256" key="4">
    <source>
        <dbReference type="SAM" id="Phobius"/>
    </source>
</evidence>
<protein>
    <submittedName>
        <fullName evidence="6">Methyl-accepting chemotaxis protein</fullName>
    </submittedName>
</protein>
<keyword evidence="7" id="KW-1185">Reference proteome</keyword>
<feature type="transmembrane region" description="Helical" evidence="4">
    <location>
        <begin position="202"/>
        <end position="222"/>
    </location>
</feature>
<gene>
    <name evidence="6" type="ORF">EXM22_17965</name>
</gene>
<dbReference type="KEGG" id="ock:EXM22_17965"/>
<dbReference type="GO" id="GO:0007165">
    <property type="term" value="P:signal transduction"/>
    <property type="evidence" value="ECO:0007669"/>
    <property type="project" value="UniProtKB-KW"/>
</dbReference>
<reference evidence="6 7" key="1">
    <citation type="submission" date="2019-02" db="EMBL/GenBank/DDBJ databases">
        <title>Complete Genome Sequence and Methylome Analysis of free living Spirochaetas.</title>
        <authorList>
            <person name="Fomenkov A."/>
            <person name="Dubinina G."/>
            <person name="Leshcheva N."/>
            <person name="Mikheeva N."/>
            <person name="Grabovich M."/>
            <person name="Vincze T."/>
            <person name="Roberts R.J."/>
        </authorList>
    </citation>
    <scope>NUCLEOTIDE SEQUENCE [LARGE SCALE GENOMIC DNA]</scope>
    <source>
        <strain evidence="6 7">K2</strain>
    </source>
</reference>
<dbReference type="Gene3D" id="1.10.287.950">
    <property type="entry name" value="Methyl-accepting chemotaxis protein"/>
    <property type="match status" value="1"/>
</dbReference>
<dbReference type="Gene3D" id="6.10.340.10">
    <property type="match status" value="1"/>
</dbReference>
<keyword evidence="4" id="KW-0472">Membrane</keyword>
<keyword evidence="4" id="KW-0812">Transmembrane</keyword>
<feature type="transmembrane region" description="Helical" evidence="4">
    <location>
        <begin position="6"/>
        <end position="27"/>
    </location>
</feature>
<evidence type="ECO:0000256" key="1">
    <source>
        <dbReference type="ARBA" id="ARBA00023224"/>
    </source>
</evidence>
<evidence type="ECO:0000313" key="6">
    <source>
        <dbReference type="EMBL" id="QEN09777.1"/>
    </source>
</evidence>
<evidence type="ECO:0000256" key="2">
    <source>
        <dbReference type="PROSITE-ProRule" id="PRU00284"/>
    </source>
</evidence>
<dbReference type="SUPFAM" id="SSF58104">
    <property type="entry name" value="Methyl-accepting chemotaxis protein (MCP) signaling domain"/>
    <property type="match status" value="1"/>
</dbReference>
<evidence type="ECO:0000313" key="7">
    <source>
        <dbReference type="Proteomes" id="UP000324209"/>
    </source>
</evidence>
<dbReference type="GO" id="GO:0016020">
    <property type="term" value="C:membrane"/>
    <property type="evidence" value="ECO:0007669"/>
    <property type="project" value="InterPro"/>
</dbReference>
<dbReference type="InterPro" id="IPR004089">
    <property type="entry name" value="MCPsignal_dom"/>
</dbReference>
<evidence type="ECO:0000256" key="3">
    <source>
        <dbReference type="SAM" id="MobiDB-lite"/>
    </source>
</evidence>
<dbReference type="EMBL" id="CP036150">
    <property type="protein sequence ID" value="QEN09777.1"/>
    <property type="molecule type" value="Genomic_DNA"/>
</dbReference>
<dbReference type="AlphaFoldDB" id="A0A5C1QQI6"/>
<accession>A0A5C1QQI6</accession>
<dbReference type="PANTHER" id="PTHR32089:SF112">
    <property type="entry name" value="LYSOZYME-LIKE PROTEIN-RELATED"/>
    <property type="match status" value="1"/>
</dbReference>
<name>A0A5C1QQI6_9SPIO</name>
<sequence length="631" mass="70349">MKLKTQLLLNTFFVIFLFILSYAVIYLELQKVEKIHSLSETALKLRIEGNNYQISTNQIFLERNQFSVLIRNWKEKSNQFDTTLNELIVNSNTTKLPQDIMTSLESLQNSALAQNEYKAPFERTAQRLLEEDKLASKVQFSGLYGYFLSRSPDEAAHWKGLLEDLEKDVENVYKGYSTVNNNLATLGNRLNSYQSDLIQRDILFLLVLVVAISIFSIIYVVIFSHKLSLNFINLEETMKRLAERDLTILSELKGSREVEALGSHINDVTRSFHDFISEVNQVSNQTLCLQDALAAGTAGTLSALREITKSIDSLEETITLMEDDTEITADSVQTITGQIQQLNVNIKSQYNLIQSNLSASEQLSSSINNINKLTGQENKRSAVMVDKLNEGEELAELSQNIITKVSKTIQEVMTVTGIINDISDQTNILSMNAAIESAHAGEAGKGFAVVAEEIRSLAESTSENSHQIDEILKKVSFQIDEALNASTDSYKSVGYLKEGLKDLSGSLIEINHGMDELSSASRDIVHSSQNLHSVTANINDSSQLIQSKSDDIGKVVSTMKGKTEKASVSIKEIGKSSREITETMTGVHQVSEENKEGMSRLEEIVHSFKTEETTPQECQDFETPDVPIRNS</sequence>
<dbReference type="OrthoDB" id="319733at2"/>